<keyword evidence="4 6" id="KW-1133">Transmembrane helix</keyword>
<keyword evidence="3" id="KW-0201">Cytochrome c-type biogenesis</keyword>
<organism evidence="8 9">
    <name type="scientific">Flavipsychrobacter stenotrophus</name>
    <dbReference type="NCBI Taxonomy" id="2077091"/>
    <lineage>
        <taxon>Bacteria</taxon>
        <taxon>Pseudomonadati</taxon>
        <taxon>Bacteroidota</taxon>
        <taxon>Chitinophagia</taxon>
        <taxon>Chitinophagales</taxon>
        <taxon>Chitinophagaceae</taxon>
        <taxon>Flavipsychrobacter</taxon>
    </lineage>
</organism>
<feature type="transmembrane region" description="Helical" evidence="6">
    <location>
        <begin position="7"/>
        <end position="27"/>
    </location>
</feature>
<keyword evidence="9" id="KW-1185">Reference proteome</keyword>
<feature type="transmembrane region" description="Helical" evidence="6">
    <location>
        <begin position="73"/>
        <end position="92"/>
    </location>
</feature>
<keyword evidence="5 6" id="KW-0472">Membrane</keyword>
<evidence type="ECO:0000313" key="8">
    <source>
        <dbReference type="EMBL" id="PQJ11330.1"/>
    </source>
</evidence>
<evidence type="ECO:0000259" key="7">
    <source>
        <dbReference type="Pfam" id="PF01578"/>
    </source>
</evidence>
<proteinExistence type="predicted"/>
<comment type="caution">
    <text evidence="8">The sequence shown here is derived from an EMBL/GenBank/DDBJ whole genome shotgun (WGS) entry which is preliminary data.</text>
</comment>
<dbReference type="GO" id="GO:0017004">
    <property type="term" value="P:cytochrome complex assembly"/>
    <property type="evidence" value="ECO:0007669"/>
    <property type="project" value="UniProtKB-KW"/>
</dbReference>
<evidence type="ECO:0000313" key="9">
    <source>
        <dbReference type="Proteomes" id="UP000239872"/>
    </source>
</evidence>
<protein>
    <submittedName>
        <fullName evidence="8">ABC transporter permease</fullName>
    </submittedName>
</protein>
<gene>
    <name evidence="8" type="ORF">CJD36_005880</name>
</gene>
<dbReference type="Pfam" id="PF01578">
    <property type="entry name" value="Cytochrom_C_asm"/>
    <property type="match status" value="1"/>
</dbReference>
<evidence type="ECO:0000256" key="1">
    <source>
        <dbReference type="ARBA" id="ARBA00004141"/>
    </source>
</evidence>
<dbReference type="AlphaFoldDB" id="A0A2S7SWL8"/>
<dbReference type="GO" id="GO:0005886">
    <property type="term" value="C:plasma membrane"/>
    <property type="evidence" value="ECO:0007669"/>
    <property type="project" value="TreeGrafter"/>
</dbReference>
<evidence type="ECO:0000256" key="6">
    <source>
        <dbReference type="SAM" id="Phobius"/>
    </source>
</evidence>
<evidence type="ECO:0000256" key="2">
    <source>
        <dbReference type="ARBA" id="ARBA00022692"/>
    </source>
</evidence>
<feature type="domain" description="Cytochrome c assembly protein" evidence="7">
    <location>
        <begin position="36"/>
        <end position="158"/>
    </location>
</feature>
<keyword evidence="2 6" id="KW-0812">Transmembrane</keyword>
<comment type="subcellular location">
    <subcellularLocation>
        <location evidence="1">Membrane</location>
        <topology evidence="1">Multi-pass membrane protein</topology>
    </subcellularLocation>
</comment>
<dbReference type="InterPro" id="IPR045062">
    <property type="entry name" value="Cyt_c_biogenesis_CcsA/CcmC"/>
</dbReference>
<evidence type="ECO:0000256" key="4">
    <source>
        <dbReference type="ARBA" id="ARBA00022989"/>
    </source>
</evidence>
<dbReference type="PANTHER" id="PTHR30071">
    <property type="entry name" value="HEME EXPORTER PROTEIN C"/>
    <property type="match status" value="1"/>
</dbReference>
<feature type="transmembrane region" description="Helical" evidence="6">
    <location>
        <begin position="112"/>
        <end position="131"/>
    </location>
</feature>
<dbReference type="RefSeq" id="WP_105038209.1">
    <property type="nucleotide sequence ID" value="NZ_PPSL01000002.1"/>
</dbReference>
<dbReference type="PANTHER" id="PTHR30071:SF1">
    <property type="entry name" value="CYTOCHROME B_B6 PROTEIN-RELATED"/>
    <property type="match status" value="1"/>
</dbReference>
<accession>A0A2S7SWL8</accession>
<feature type="transmembrane region" description="Helical" evidence="6">
    <location>
        <begin position="39"/>
        <end position="61"/>
    </location>
</feature>
<dbReference type="GO" id="GO:0020037">
    <property type="term" value="F:heme binding"/>
    <property type="evidence" value="ECO:0007669"/>
    <property type="project" value="InterPro"/>
</dbReference>
<dbReference type="InterPro" id="IPR002541">
    <property type="entry name" value="Cyt_c_assembly"/>
</dbReference>
<dbReference type="Proteomes" id="UP000239872">
    <property type="component" value="Unassembled WGS sequence"/>
</dbReference>
<evidence type="ECO:0000256" key="3">
    <source>
        <dbReference type="ARBA" id="ARBA00022748"/>
    </source>
</evidence>
<sequence length="228" mass="26201">MRSWWWKIFGGLLVGYTIIGGLLMPVPRLDILNETIRNLYFHVPMWFTMIILFAGAFIYSIKYLNSGNLKDDIFAVQLTNTGIFFSILGMLTGMEWAQYTWGEAWSNDPKQLGTALCMLIYFAYAILRNGIKDDEKKAKISAVYNIFAFAMMIPLIFILPRMVDSLHPGNGGNPAFKQYDLDRNMRMVFYPAVIGWILVGCWIASLKTRVGLIKYNKEEKSLQSDFEK</sequence>
<feature type="transmembrane region" description="Helical" evidence="6">
    <location>
        <begin position="187"/>
        <end position="206"/>
    </location>
</feature>
<name>A0A2S7SWL8_9BACT</name>
<dbReference type="OrthoDB" id="9814290at2"/>
<evidence type="ECO:0000256" key="5">
    <source>
        <dbReference type="ARBA" id="ARBA00023136"/>
    </source>
</evidence>
<feature type="transmembrane region" description="Helical" evidence="6">
    <location>
        <begin position="143"/>
        <end position="163"/>
    </location>
</feature>
<reference evidence="8 9" key="1">
    <citation type="submission" date="2018-01" db="EMBL/GenBank/DDBJ databases">
        <title>A novel member of the phylum Bacteroidetes isolated from glacier ice.</title>
        <authorList>
            <person name="Liu Q."/>
            <person name="Xin Y.-H."/>
        </authorList>
    </citation>
    <scope>NUCLEOTIDE SEQUENCE [LARGE SCALE GENOMIC DNA]</scope>
    <source>
        <strain evidence="8 9">RB1R16</strain>
    </source>
</reference>
<dbReference type="EMBL" id="PPSL01000002">
    <property type="protein sequence ID" value="PQJ11330.1"/>
    <property type="molecule type" value="Genomic_DNA"/>
</dbReference>